<dbReference type="Proteomes" id="UP000299102">
    <property type="component" value="Unassembled WGS sequence"/>
</dbReference>
<organism evidence="2 3">
    <name type="scientific">Eumeta variegata</name>
    <name type="common">Bagworm moth</name>
    <name type="synonym">Eumeta japonica</name>
    <dbReference type="NCBI Taxonomy" id="151549"/>
    <lineage>
        <taxon>Eukaryota</taxon>
        <taxon>Metazoa</taxon>
        <taxon>Ecdysozoa</taxon>
        <taxon>Arthropoda</taxon>
        <taxon>Hexapoda</taxon>
        <taxon>Insecta</taxon>
        <taxon>Pterygota</taxon>
        <taxon>Neoptera</taxon>
        <taxon>Endopterygota</taxon>
        <taxon>Lepidoptera</taxon>
        <taxon>Glossata</taxon>
        <taxon>Ditrysia</taxon>
        <taxon>Tineoidea</taxon>
        <taxon>Psychidae</taxon>
        <taxon>Oiketicinae</taxon>
        <taxon>Eumeta</taxon>
    </lineage>
</organism>
<accession>A0A4C1TC86</accession>
<evidence type="ECO:0000256" key="1">
    <source>
        <dbReference type="SAM" id="MobiDB-lite"/>
    </source>
</evidence>
<proteinExistence type="predicted"/>
<reference evidence="2 3" key="1">
    <citation type="journal article" date="2019" name="Commun. Biol.">
        <title>The bagworm genome reveals a unique fibroin gene that provides high tensile strength.</title>
        <authorList>
            <person name="Kono N."/>
            <person name="Nakamura H."/>
            <person name="Ohtoshi R."/>
            <person name="Tomita M."/>
            <person name="Numata K."/>
            <person name="Arakawa K."/>
        </authorList>
    </citation>
    <scope>NUCLEOTIDE SEQUENCE [LARGE SCALE GENOMIC DNA]</scope>
</reference>
<feature type="region of interest" description="Disordered" evidence="1">
    <location>
        <begin position="57"/>
        <end position="122"/>
    </location>
</feature>
<comment type="caution">
    <text evidence="2">The sequence shown here is derived from an EMBL/GenBank/DDBJ whole genome shotgun (WGS) entry which is preliminary data.</text>
</comment>
<evidence type="ECO:0000313" key="3">
    <source>
        <dbReference type="Proteomes" id="UP000299102"/>
    </source>
</evidence>
<protein>
    <submittedName>
        <fullName evidence="2">Uncharacterized protein</fullName>
    </submittedName>
</protein>
<dbReference type="AlphaFoldDB" id="A0A4C1TC86"/>
<keyword evidence="3" id="KW-1185">Reference proteome</keyword>
<sequence>MCVTGVSAERTRMTVPARFATRRHSTALRVGEASALPLALAGVMPLSRAASLFACDASTESAPPDSAPAATAAPARFSGPRPRTLHLDCREELSARRRPSAAARPAPPTPSRRLTLGRLVTH</sequence>
<feature type="compositionally biased region" description="Low complexity" evidence="1">
    <location>
        <begin position="57"/>
        <end position="75"/>
    </location>
</feature>
<evidence type="ECO:0000313" key="2">
    <source>
        <dbReference type="EMBL" id="GBP11776.1"/>
    </source>
</evidence>
<name>A0A4C1TC86_EUMVA</name>
<dbReference type="EMBL" id="BGZK01000047">
    <property type="protein sequence ID" value="GBP11776.1"/>
    <property type="molecule type" value="Genomic_DNA"/>
</dbReference>
<feature type="compositionally biased region" description="Basic and acidic residues" evidence="1">
    <location>
        <begin position="85"/>
        <end position="95"/>
    </location>
</feature>
<gene>
    <name evidence="2" type="ORF">EVAR_77872_1</name>
</gene>